<feature type="compositionally biased region" description="Basic and acidic residues" evidence="1">
    <location>
        <begin position="361"/>
        <end position="380"/>
    </location>
</feature>
<evidence type="ECO:0000313" key="2">
    <source>
        <dbReference type="EMBL" id="KLO04618.1"/>
    </source>
</evidence>
<dbReference type="OrthoDB" id="3068835at2759"/>
<dbReference type="PANTHER" id="PTHR38887:SF1">
    <property type="entry name" value="RAS MODIFICATION PROTEIN ERF4"/>
    <property type="match status" value="1"/>
</dbReference>
<dbReference type="PANTHER" id="PTHR38887">
    <property type="entry name" value="CHROMOSOME 21, WHOLE GENOME SHOTGUN SEQUENCE"/>
    <property type="match status" value="1"/>
</dbReference>
<reference evidence="2 3" key="1">
    <citation type="submission" date="2015-04" db="EMBL/GenBank/DDBJ databases">
        <title>Complete genome sequence of Schizopora paradoxa KUC8140, a cosmopolitan wood degrader in East Asia.</title>
        <authorList>
            <consortium name="DOE Joint Genome Institute"/>
            <person name="Min B."/>
            <person name="Park H."/>
            <person name="Jang Y."/>
            <person name="Kim J.-J."/>
            <person name="Kim K.H."/>
            <person name="Pangilinan J."/>
            <person name="Lipzen A."/>
            <person name="Riley R."/>
            <person name="Grigoriev I.V."/>
            <person name="Spatafora J.W."/>
            <person name="Choi I.-G."/>
        </authorList>
    </citation>
    <scope>NUCLEOTIDE SEQUENCE [LARGE SCALE GENOMIC DNA]</scope>
    <source>
        <strain evidence="2 3">KUC8140</strain>
    </source>
</reference>
<dbReference type="InParanoid" id="A0A0H2R560"/>
<evidence type="ECO:0000256" key="1">
    <source>
        <dbReference type="SAM" id="MobiDB-lite"/>
    </source>
</evidence>
<evidence type="ECO:0000313" key="3">
    <source>
        <dbReference type="Proteomes" id="UP000053477"/>
    </source>
</evidence>
<keyword evidence="3" id="KW-1185">Reference proteome</keyword>
<dbReference type="STRING" id="27342.A0A0H2R560"/>
<accession>A0A0H2R560</accession>
<name>A0A0H2R560_9AGAM</name>
<organism evidence="2 3">
    <name type="scientific">Schizopora paradoxa</name>
    <dbReference type="NCBI Taxonomy" id="27342"/>
    <lineage>
        <taxon>Eukaryota</taxon>
        <taxon>Fungi</taxon>
        <taxon>Dikarya</taxon>
        <taxon>Basidiomycota</taxon>
        <taxon>Agaricomycotina</taxon>
        <taxon>Agaricomycetes</taxon>
        <taxon>Hymenochaetales</taxon>
        <taxon>Schizoporaceae</taxon>
        <taxon>Schizopora</taxon>
    </lineage>
</organism>
<dbReference type="Proteomes" id="UP000053477">
    <property type="component" value="Unassembled WGS sequence"/>
</dbReference>
<feature type="region of interest" description="Disordered" evidence="1">
    <location>
        <begin position="348"/>
        <end position="405"/>
    </location>
</feature>
<dbReference type="EMBL" id="KQ086483">
    <property type="protein sequence ID" value="KLO04618.1"/>
    <property type="molecule type" value="Genomic_DNA"/>
</dbReference>
<proteinExistence type="predicted"/>
<dbReference type="AlphaFoldDB" id="A0A0H2R560"/>
<gene>
    <name evidence="2" type="ORF">SCHPADRAFT_947574</name>
</gene>
<sequence length="405" mass="44921">MESYPDDSELPKYEARTTEDVQHDVKVLIDTFIHPSAPYQPRGQYGLSQPFCLPQSGGGFDTPFARGYGPALYQLGISQNTFLDFVDGLNMAMISSPPLQVVDMAGMLIGFVPHWTFAVAGAALQTSAQVGMHVVSKTLSDRYLQAANARLFAPLGLRARLCKTPALRVLVNHPEARSEEPSKLKKFGQSAGDIILHLPLPITKKIVRALMDKPPPIDPNITDPLTRRLMIMHGYISPVDYGPALPPPSNPDSVMGKMNGYAVGKKRAKVDKKEQDASARRQILAGMPVTREGGMTKKDHKMMKDISRGKTRKIKKKVELDALHEHRANEKLIWLVIINEADDAKIGGKDVMDSSSDNIAFDDRQLEDARGRYMEDERSYYSESDDLYKMPTPHASGSRSRHEGP</sequence>
<dbReference type="InterPro" id="IPR053221">
    <property type="entry name" value="Burnettramic_acid_biosynth"/>
</dbReference>
<protein>
    <submittedName>
        <fullName evidence="2">Uncharacterized protein</fullName>
    </submittedName>
</protein>